<dbReference type="Proteomes" id="UP001275664">
    <property type="component" value="Unassembled WGS sequence"/>
</dbReference>
<dbReference type="InterPro" id="IPR025949">
    <property type="entry name" value="PapC-like_C"/>
</dbReference>
<keyword evidence="6" id="KW-0732">Signal</keyword>
<evidence type="ECO:0000313" key="13">
    <source>
        <dbReference type="Proteomes" id="UP001275664"/>
    </source>
</evidence>
<dbReference type="InterPro" id="IPR042186">
    <property type="entry name" value="FimD_plug_dom"/>
</dbReference>
<protein>
    <submittedName>
        <fullName evidence="12">Outer membrane usher protein</fullName>
    </submittedName>
</protein>
<feature type="domain" description="PapC N-terminal" evidence="11">
    <location>
        <begin position="45"/>
        <end position="192"/>
    </location>
</feature>
<evidence type="ECO:0000256" key="2">
    <source>
        <dbReference type="ARBA" id="ARBA00008064"/>
    </source>
</evidence>
<dbReference type="InterPro" id="IPR018030">
    <property type="entry name" value="Fimbrial_membr_usher_CS"/>
</dbReference>
<dbReference type="RefSeq" id="WP_319786605.1">
    <property type="nucleotide sequence ID" value="NZ_JAWXRD010000038.1"/>
</dbReference>
<keyword evidence="4" id="KW-1134">Transmembrane beta strand</keyword>
<evidence type="ECO:0000256" key="8">
    <source>
        <dbReference type="ARBA" id="ARBA00023237"/>
    </source>
</evidence>
<keyword evidence="3 9" id="KW-0813">Transport</keyword>
<proteinExistence type="inferred from homology"/>
<dbReference type="PANTHER" id="PTHR30451:SF3">
    <property type="entry name" value="OUTER MEMBRANE USHER PROTEIN HTRE-RELATED"/>
    <property type="match status" value="1"/>
</dbReference>
<keyword evidence="5 9" id="KW-0812">Transmembrane</keyword>
<dbReference type="InterPro" id="IPR025885">
    <property type="entry name" value="PapC_N"/>
</dbReference>
<organism evidence="12 13">
    <name type="scientific">Scandinavium lactucae</name>
    <dbReference type="NCBI Taxonomy" id="3095028"/>
    <lineage>
        <taxon>Bacteria</taxon>
        <taxon>Pseudomonadati</taxon>
        <taxon>Pseudomonadota</taxon>
        <taxon>Gammaproteobacteria</taxon>
        <taxon>Enterobacterales</taxon>
        <taxon>Enterobacteriaceae</taxon>
        <taxon>Scandinavium</taxon>
    </lineage>
</organism>
<dbReference type="PROSITE" id="PS01151">
    <property type="entry name" value="FIMBRIAL_USHER"/>
    <property type="match status" value="1"/>
</dbReference>
<evidence type="ECO:0000256" key="9">
    <source>
        <dbReference type="RuleBase" id="RU003884"/>
    </source>
</evidence>
<dbReference type="PANTHER" id="PTHR30451">
    <property type="entry name" value="OUTER MEMBRANE USHER PROTEIN"/>
    <property type="match status" value="1"/>
</dbReference>
<gene>
    <name evidence="12" type="ORF">SIK69_16770</name>
</gene>
<dbReference type="NCBIfam" id="NF007337">
    <property type="entry name" value="PRK09828.1"/>
    <property type="match status" value="1"/>
</dbReference>
<dbReference type="InterPro" id="IPR000015">
    <property type="entry name" value="Fimb_usher"/>
</dbReference>
<dbReference type="InterPro" id="IPR037224">
    <property type="entry name" value="PapC_N_sf"/>
</dbReference>
<keyword evidence="8 9" id="KW-0998">Cell outer membrane</keyword>
<keyword evidence="9" id="KW-1029">Fimbrium biogenesis</keyword>
<evidence type="ECO:0000259" key="10">
    <source>
        <dbReference type="Pfam" id="PF13953"/>
    </source>
</evidence>
<evidence type="ECO:0000256" key="5">
    <source>
        <dbReference type="ARBA" id="ARBA00022692"/>
    </source>
</evidence>
<keyword evidence="13" id="KW-1185">Reference proteome</keyword>
<reference evidence="12 13" key="1">
    <citation type="submission" date="2023-11" db="EMBL/GenBank/DDBJ databases">
        <title>Scandinavium wanjuensis sp. nov., isolated from lettuce South Korea.</title>
        <authorList>
            <person name="Park J."/>
            <person name="Park S."/>
            <person name="Oh K.K."/>
            <person name="Cho G.S."/>
            <person name="Franz C.M.A.P."/>
        </authorList>
    </citation>
    <scope>NUCLEOTIDE SEQUENCE [LARGE SCALE GENOMIC DNA]</scope>
    <source>
        <strain evidence="12 13">V105_6</strain>
    </source>
</reference>
<dbReference type="Gene3D" id="3.10.20.410">
    <property type="match status" value="1"/>
</dbReference>
<dbReference type="Pfam" id="PF00577">
    <property type="entry name" value="Usher"/>
    <property type="match status" value="1"/>
</dbReference>
<dbReference type="EMBL" id="JAWXRD010000038">
    <property type="protein sequence ID" value="MDX6041842.1"/>
    <property type="molecule type" value="Genomic_DNA"/>
</dbReference>
<dbReference type="Pfam" id="PF13953">
    <property type="entry name" value="PapC_C"/>
    <property type="match status" value="1"/>
</dbReference>
<name>A0ABU4QSG4_9ENTR</name>
<comment type="subcellular location">
    <subcellularLocation>
        <location evidence="1 9">Cell outer membrane</location>
        <topology evidence="1 9">Multi-pass membrane protein</topology>
    </subcellularLocation>
</comment>
<evidence type="ECO:0000256" key="4">
    <source>
        <dbReference type="ARBA" id="ARBA00022452"/>
    </source>
</evidence>
<evidence type="ECO:0000259" key="11">
    <source>
        <dbReference type="Pfam" id="PF13954"/>
    </source>
</evidence>
<evidence type="ECO:0000313" key="12">
    <source>
        <dbReference type="EMBL" id="MDX6041842.1"/>
    </source>
</evidence>
<dbReference type="Pfam" id="PF13954">
    <property type="entry name" value="PapC_N"/>
    <property type="match status" value="1"/>
</dbReference>
<sequence length="871" mass="95936">MKWKSNNVKASDNRYPVLLLSCVLLPMHISAAEKEVSASAPEVVEFNEQFLFNAGNGRQINVDRFTKGNPVLPGVYNVNVYINDRQEYNGEILFKDNGSEIATPCITHKLLMQLKLENNENTETSVEPADETACYDPATLFPGAQLRFDSAEQRLDITLPQIYASRMPRDYIDPSLWDSGINAAMFSWDINAYSAKSNGDTSQSLYAGLNSGFNLGAWQFRSRGAAHWSNEESGDYDHQELFVQRDIPVIKSQWVVGDTYTSGDTFDSISLRGMRLYSDDRMKPASTTGYAPVIRGVANSNAKVTIRQNDNIIYENTVPPGPFAITDLNPTGYGTDLDVTVEESDGSRTHFSVPFSSVTQLLRPGDARWEFGIGQLNEDSSGGDTRVITATGYYGLNNIFTGYSGFEFTDTDYYAGLAGIAMNTSIGAFAFDVTHSHAEFDSEGTFEGQSYRLTYSKLLELTDTSLNVAAYRFSTQNYYSLRDAAQLQETIREPDNDNNESPMQSFEHEKNEIQININQPLRINEEDFGSVYLTGSWQNYWNSSKTTSQYSLGYSHSLGWASYNISVQRAYNEWGEEDDRAYVSLSLPLDRLLGHERSQGGFNMLNTSASTDFKGNNQTDMSISGNSADNRYSYSVNTSLSQSDTDDLQQIGGYATYNSPWGPFSGSVSVNNDNGQQYSLGNSGGVVLHSGGLTLTPGNLGVNSTIALVQAKGAKGTKMSNGEGQIDNNGYAVIPWLSPYHENSIGLNIDTLENDIEIENTSSTAIPRDGAVILVNFATDEGQSVLLELNRSDKGFIPLGADVYDHKNNLVGSVGQAGRAWVRGINQSGTLSVRWGRAANEQCAVNYQIPSQPQTIAKSILLQNQQCHINH</sequence>
<evidence type="ECO:0000256" key="6">
    <source>
        <dbReference type="ARBA" id="ARBA00022729"/>
    </source>
</evidence>
<comment type="caution">
    <text evidence="12">The sequence shown here is derived from an EMBL/GenBank/DDBJ whole genome shotgun (WGS) entry which is preliminary data.</text>
</comment>
<evidence type="ECO:0000256" key="3">
    <source>
        <dbReference type="ARBA" id="ARBA00022448"/>
    </source>
</evidence>
<dbReference type="SUPFAM" id="SSF141729">
    <property type="entry name" value="FimD N-terminal domain-like"/>
    <property type="match status" value="1"/>
</dbReference>
<accession>A0ABU4QSG4</accession>
<dbReference type="Gene3D" id="2.60.40.3110">
    <property type="match status" value="1"/>
</dbReference>
<dbReference type="InterPro" id="IPR043142">
    <property type="entry name" value="PapC-like_C_sf"/>
</dbReference>
<evidence type="ECO:0000256" key="1">
    <source>
        <dbReference type="ARBA" id="ARBA00004571"/>
    </source>
</evidence>
<feature type="domain" description="PapC-like C-terminal" evidence="10">
    <location>
        <begin position="786"/>
        <end position="850"/>
    </location>
</feature>
<dbReference type="Gene3D" id="2.60.40.2610">
    <property type="entry name" value="Outer membrane usher protein FimD, plug domain"/>
    <property type="match status" value="1"/>
</dbReference>
<comment type="similarity">
    <text evidence="2 9">Belongs to the fimbrial export usher family.</text>
</comment>
<evidence type="ECO:0000256" key="7">
    <source>
        <dbReference type="ARBA" id="ARBA00023136"/>
    </source>
</evidence>
<keyword evidence="7 9" id="KW-0472">Membrane</keyword>
<dbReference type="Gene3D" id="2.60.40.2070">
    <property type="match status" value="1"/>
</dbReference>